<keyword evidence="2" id="KW-1185">Reference proteome</keyword>
<dbReference type="EMBL" id="ML992508">
    <property type="protein sequence ID" value="KAF2222603.1"/>
    <property type="molecule type" value="Genomic_DNA"/>
</dbReference>
<evidence type="ECO:0000313" key="1">
    <source>
        <dbReference type="EMBL" id="KAF2222603.1"/>
    </source>
</evidence>
<reference evidence="2" key="1">
    <citation type="journal article" date="2020" name="Stud. Mycol.">
        <title>101 Dothideomycetes genomes: A test case for predicting lifestyles and emergence of pathogens.</title>
        <authorList>
            <person name="Haridas S."/>
            <person name="Albert R."/>
            <person name="Binder M."/>
            <person name="Bloem J."/>
            <person name="LaButti K."/>
            <person name="Salamov A."/>
            <person name="Andreopoulos B."/>
            <person name="Baker S."/>
            <person name="Barry K."/>
            <person name="Bills G."/>
            <person name="Bluhm B."/>
            <person name="Cannon C."/>
            <person name="Castanera R."/>
            <person name="Culley D."/>
            <person name="Daum C."/>
            <person name="Ezra D."/>
            <person name="Gonzalez J."/>
            <person name="Henrissat B."/>
            <person name="Kuo A."/>
            <person name="Liang C."/>
            <person name="Lipzen A."/>
            <person name="Lutzoni F."/>
            <person name="Magnuson J."/>
            <person name="Mondo S."/>
            <person name="Nolan M."/>
            <person name="Ohm R."/>
            <person name="Pangilinan J."/>
            <person name="Park H.-J."/>
            <person name="Ramirez L."/>
            <person name="Alfaro M."/>
            <person name="Sun H."/>
            <person name="Tritt A."/>
            <person name="Yoshinaga Y."/>
            <person name="Zwiers L.-H."/>
            <person name="Turgeon B."/>
            <person name="Goodwin S."/>
            <person name="Spatafora J."/>
            <person name="Crous P."/>
            <person name="Grigoriev I."/>
        </authorList>
    </citation>
    <scope>NUCLEOTIDE SEQUENCE [LARGE SCALE GENOMIC DNA]</scope>
    <source>
        <strain evidence="2">CECT 20119</strain>
    </source>
</reference>
<dbReference type="Proteomes" id="UP000799538">
    <property type="component" value="Unassembled WGS sequence"/>
</dbReference>
<proteinExistence type="predicted"/>
<name>A0A6A6GAL9_9PEZI</name>
<sequence length="139" mass="15716">MIVLYKGNPGWTDLTRIGTRGIPKMSKAKKRLEPKRRWPPLWFAELAVFRLLVLWFSRIRSRFSRQVESLAKLGQTAFLQSTCVSITMRAGTWEHMERKAPGKRSHATLGGFALAQTRKVELACPQHATNHATNLGDSG</sequence>
<protein>
    <submittedName>
        <fullName evidence="1">Uncharacterized protein</fullName>
    </submittedName>
</protein>
<dbReference type="AlphaFoldDB" id="A0A6A6GAL9"/>
<organism evidence="1 2">
    <name type="scientific">Elsinoe ampelina</name>
    <dbReference type="NCBI Taxonomy" id="302913"/>
    <lineage>
        <taxon>Eukaryota</taxon>
        <taxon>Fungi</taxon>
        <taxon>Dikarya</taxon>
        <taxon>Ascomycota</taxon>
        <taxon>Pezizomycotina</taxon>
        <taxon>Dothideomycetes</taxon>
        <taxon>Dothideomycetidae</taxon>
        <taxon>Myriangiales</taxon>
        <taxon>Elsinoaceae</taxon>
        <taxon>Elsinoe</taxon>
    </lineage>
</organism>
<accession>A0A6A6GAL9</accession>
<gene>
    <name evidence="1" type="ORF">BDZ85DRAFT_130066</name>
</gene>
<evidence type="ECO:0000313" key="2">
    <source>
        <dbReference type="Proteomes" id="UP000799538"/>
    </source>
</evidence>